<keyword evidence="5" id="KW-1185">Reference proteome</keyword>
<evidence type="ECO:0000256" key="2">
    <source>
        <dbReference type="SAM" id="SignalP"/>
    </source>
</evidence>
<evidence type="ECO:0000256" key="1">
    <source>
        <dbReference type="ARBA" id="ARBA00022729"/>
    </source>
</evidence>
<dbReference type="PANTHER" id="PTHR31080:SF207">
    <property type="entry name" value="PECTINESTERASE INHIBITOR 9"/>
    <property type="match status" value="1"/>
</dbReference>
<evidence type="ECO:0000259" key="3">
    <source>
        <dbReference type="SMART" id="SM00856"/>
    </source>
</evidence>
<comment type="caution">
    <text evidence="4">The sequence shown here is derived from an EMBL/GenBank/DDBJ whole genome shotgun (WGS) entry which is preliminary data.</text>
</comment>
<gene>
    <name evidence="4" type="ORF">ACH5RR_038607</name>
</gene>
<reference evidence="4 5" key="1">
    <citation type="submission" date="2024-11" db="EMBL/GenBank/DDBJ databases">
        <title>A near-complete genome assembly of Cinchona calisaya.</title>
        <authorList>
            <person name="Lian D.C."/>
            <person name="Zhao X.W."/>
            <person name="Wei L."/>
        </authorList>
    </citation>
    <scope>NUCLEOTIDE SEQUENCE [LARGE SCALE GENOMIC DNA]</scope>
    <source>
        <tissue evidence="4">Nenye</tissue>
    </source>
</reference>
<feature type="domain" description="Pectinesterase inhibitor" evidence="3">
    <location>
        <begin position="32"/>
        <end position="196"/>
    </location>
</feature>
<proteinExistence type="predicted"/>
<evidence type="ECO:0000313" key="5">
    <source>
        <dbReference type="Proteomes" id="UP001630127"/>
    </source>
</evidence>
<dbReference type="EMBL" id="JBJUIK010000016">
    <property type="protein sequence ID" value="KAL3499514.1"/>
    <property type="molecule type" value="Genomic_DNA"/>
</dbReference>
<accession>A0ABD2XVS6</accession>
<organism evidence="4 5">
    <name type="scientific">Cinchona calisaya</name>
    <dbReference type="NCBI Taxonomy" id="153742"/>
    <lineage>
        <taxon>Eukaryota</taxon>
        <taxon>Viridiplantae</taxon>
        <taxon>Streptophyta</taxon>
        <taxon>Embryophyta</taxon>
        <taxon>Tracheophyta</taxon>
        <taxon>Spermatophyta</taxon>
        <taxon>Magnoliopsida</taxon>
        <taxon>eudicotyledons</taxon>
        <taxon>Gunneridae</taxon>
        <taxon>Pentapetalae</taxon>
        <taxon>asterids</taxon>
        <taxon>lamiids</taxon>
        <taxon>Gentianales</taxon>
        <taxon>Rubiaceae</taxon>
        <taxon>Cinchonoideae</taxon>
        <taxon>Cinchoneae</taxon>
        <taxon>Cinchona</taxon>
    </lineage>
</organism>
<evidence type="ECO:0000313" key="4">
    <source>
        <dbReference type="EMBL" id="KAL3499514.1"/>
    </source>
</evidence>
<feature type="signal peptide" evidence="2">
    <location>
        <begin position="1"/>
        <end position="24"/>
    </location>
</feature>
<dbReference type="CDD" id="cd15798">
    <property type="entry name" value="PMEI-like_3"/>
    <property type="match status" value="1"/>
</dbReference>
<dbReference type="SMART" id="SM00856">
    <property type="entry name" value="PMEI"/>
    <property type="match status" value="1"/>
</dbReference>
<dbReference type="Gene3D" id="1.20.140.40">
    <property type="entry name" value="Invertase/pectin methylesterase inhibitor family protein"/>
    <property type="match status" value="1"/>
</dbReference>
<feature type="chain" id="PRO_5044819321" description="Pectinesterase inhibitor domain-containing protein" evidence="2">
    <location>
        <begin position="25"/>
        <end position="214"/>
    </location>
</feature>
<dbReference type="SUPFAM" id="SSF101148">
    <property type="entry name" value="Plant invertase/pectin methylesterase inhibitor"/>
    <property type="match status" value="1"/>
</dbReference>
<dbReference type="NCBIfam" id="TIGR01614">
    <property type="entry name" value="PME_inhib"/>
    <property type="match status" value="1"/>
</dbReference>
<dbReference type="InterPro" id="IPR006501">
    <property type="entry name" value="Pectinesterase_inhib_dom"/>
</dbReference>
<dbReference type="FunFam" id="1.20.140.40:FF:000005">
    <property type="entry name" value="Pectin methylesterase inhibitor 1"/>
    <property type="match status" value="1"/>
</dbReference>
<dbReference type="InterPro" id="IPR035513">
    <property type="entry name" value="Invertase/methylesterase_inhib"/>
</dbReference>
<protein>
    <recommendedName>
        <fullName evidence="3">Pectinesterase inhibitor domain-containing protein</fullName>
    </recommendedName>
</protein>
<dbReference type="PANTHER" id="PTHR31080">
    <property type="entry name" value="PECTINESTERASE INHIBITOR-LIKE"/>
    <property type="match status" value="1"/>
</dbReference>
<dbReference type="GO" id="GO:0046910">
    <property type="term" value="F:pectinesterase inhibitor activity"/>
    <property type="evidence" value="ECO:0007669"/>
    <property type="project" value="UniProtKB-ARBA"/>
</dbReference>
<dbReference type="Proteomes" id="UP001630127">
    <property type="component" value="Unassembled WGS sequence"/>
</dbReference>
<name>A0ABD2XVS6_9GENT</name>
<dbReference type="AlphaFoldDB" id="A0ABD2XVS6"/>
<dbReference type="InterPro" id="IPR051955">
    <property type="entry name" value="PME_Inhibitor"/>
</dbReference>
<dbReference type="Pfam" id="PF04043">
    <property type="entry name" value="PMEI"/>
    <property type="match status" value="1"/>
</dbReference>
<sequence length="214" mass="23418">MANLGFHLLLLFLSFHYNLTSATAADHPPTISTTNFIEAACKTTRYYTLCIQSLSSYSHTIQQSDQQLARAALAVTLNKAQSTANFVAKLSKSSSGGIYIKPRESQALKDCIDNMVDSVDQLNQSMEEMGRLGNRVSGQNFIWHMSNVQTWVSAALTDENTCLDGFSGPDLSGNLKGVIRRRIVYVAQVTSNALALVNRFADTHRPGSTSNHSP</sequence>
<keyword evidence="1 2" id="KW-0732">Signal</keyword>